<comment type="similarity">
    <text evidence="3">Belongs to the methyltransferase superfamily. Arsenite methyltransferase family.</text>
</comment>
<dbReference type="GO" id="GO:0030791">
    <property type="term" value="F:arsenite methyltransferase activity"/>
    <property type="evidence" value="ECO:0007669"/>
    <property type="project" value="UniProtKB-EC"/>
</dbReference>
<gene>
    <name evidence="10" type="ORF">LCGC14_2844000</name>
</gene>
<dbReference type="InterPro" id="IPR025714">
    <property type="entry name" value="Methyltranfer_dom"/>
</dbReference>
<comment type="caution">
    <text evidence="10">The sequence shown here is derived from an EMBL/GenBank/DDBJ whole genome shotgun (WGS) entry which is preliminary data.</text>
</comment>
<dbReference type="InterPro" id="IPR026669">
    <property type="entry name" value="Arsenite_MeTrfase-like"/>
</dbReference>
<dbReference type="InterPro" id="IPR029063">
    <property type="entry name" value="SAM-dependent_MTases_sf"/>
</dbReference>
<feature type="domain" description="Methyltransferase" evidence="9">
    <location>
        <begin position="72"/>
        <end position="113"/>
    </location>
</feature>
<reference evidence="10" key="1">
    <citation type="journal article" date="2015" name="Nature">
        <title>Complex archaea that bridge the gap between prokaryotes and eukaryotes.</title>
        <authorList>
            <person name="Spang A."/>
            <person name="Saw J.H."/>
            <person name="Jorgensen S.L."/>
            <person name="Zaremba-Niedzwiedzka K."/>
            <person name="Martijn J."/>
            <person name="Lind A.E."/>
            <person name="van Eijk R."/>
            <person name="Schleper C."/>
            <person name="Guy L."/>
            <person name="Ettema T.J."/>
        </authorList>
    </citation>
    <scope>NUCLEOTIDE SEQUENCE</scope>
</reference>
<dbReference type="EC" id="2.1.1.137" evidence="4"/>
<evidence type="ECO:0000256" key="8">
    <source>
        <dbReference type="ARBA" id="ARBA00048428"/>
    </source>
</evidence>
<keyword evidence="1" id="KW-0808">Transferase</keyword>
<dbReference type="PANTHER" id="PTHR43675:SF8">
    <property type="entry name" value="ARSENITE METHYLTRANSFERASE"/>
    <property type="match status" value="1"/>
</dbReference>
<evidence type="ECO:0000256" key="4">
    <source>
        <dbReference type="ARBA" id="ARBA00034521"/>
    </source>
</evidence>
<dbReference type="AlphaFoldDB" id="A0A0F9B1H9"/>
<proteinExistence type="inferred from homology"/>
<dbReference type="SUPFAM" id="SSF53335">
    <property type="entry name" value="S-adenosyl-L-methionine-dependent methyltransferases"/>
    <property type="match status" value="1"/>
</dbReference>
<evidence type="ECO:0000256" key="3">
    <source>
        <dbReference type="ARBA" id="ARBA00034487"/>
    </source>
</evidence>
<comment type="catalytic activity">
    <reaction evidence="6">
        <text>arsenic triglutathione + [thioredoxin]-dithiol + S-adenosyl-L-methionine + 2 H2O = methylarsonous acid + [thioredoxin]-disulfide + 3 glutathione + S-adenosyl-L-homocysteine + H(+)</text>
        <dbReference type="Rhea" id="RHEA:69460"/>
        <dbReference type="Rhea" id="RHEA-COMP:10698"/>
        <dbReference type="Rhea" id="RHEA-COMP:10700"/>
        <dbReference type="ChEBI" id="CHEBI:15377"/>
        <dbReference type="ChEBI" id="CHEBI:15378"/>
        <dbReference type="ChEBI" id="CHEBI:17826"/>
        <dbReference type="ChEBI" id="CHEBI:29950"/>
        <dbReference type="ChEBI" id="CHEBI:50058"/>
        <dbReference type="ChEBI" id="CHEBI:57856"/>
        <dbReference type="ChEBI" id="CHEBI:57925"/>
        <dbReference type="ChEBI" id="CHEBI:59789"/>
        <dbReference type="ChEBI" id="CHEBI:183640"/>
        <dbReference type="EC" id="2.1.1.137"/>
    </reaction>
</comment>
<sequence length="113" mass="11876">MRKGKIKKVVKERYAKIAKEGTSCCPTCGPCGSNIVEQVKNIGYSEKELRNIPESAVMGLGCGNPTALADLKKGETVLDLGAGAGIDVFLAANKVGSLGFVIGVDMTEEMVKK</sequence>
<comment type="catalytic activity">
    <reaction evidence="8">
        <text>arsenic triglutathione + 3 [thioredoxin]-dithiol + 3 S-adenosyl-L-methionine = trimethylarsine + 3 [thioredoxin]-disulfide + 3 glutathione + 3 S-adenosyl-L-homocysteine + 3 H(+)</text>
        <dbReference type="Rhea" id="RHEA:69432"/>
        <dbReference type="Rhea" id="RHEA-COMP:10698"/>
        <dbReference type="Rhea" id="RHEA-COMP:10700"/>
        <dbReference type="ChEBI" id="CHEBI:15378"/>
        <dbReference type="ChEBI" id="CHEBI:27130"/>
        <dbReference type="ChEBI" id="CHEBI:29950"/>
        <dbReference type="ChEBI" id="CHEBI:50058"/>
        <dbReference type="ChEBI" id="CHEBI:57856"/>
        <dbReference type="ChEBI" id="CHEBI:57925"/>
        <dbReference type="ChEBI" id="CHEBI:59789"/>
        <dbReference type="ChEBI" id="CHEBI:183640"/>
        <dbReference type="EC" id="2.1.1.137"/>
    </reaction>
</comment>
<comment type="catalytic activity">
    <reaction evidence="7">
        <text>arsenic triglutathione + 2 [thioredoxin]-dithiol + 2 S-adenosyl-L-methionine + H2O = dimethylarsinous acid + 2 [thioredoxin]-disulfide + 3 glutathione + 2 S-adenosyl-L-homocysteine + 2 H(+)</text>
        <dbReference type="Rhea" id="RHEA:69464"/>
        <dbReference type="Rhea" id="RHEA-COMP:10698"/>
        <dbReference type="Rhea" id="RHEA-COMP:10700"/>
        <dbReference type="ChEBI" id="CHEBI:15377"/>
        <dbReference type="ChEBI" id="CHEBI:15378"/>
        <dbReference type="ChEBI" id="CHEBI:23808"/>
        <dbReference type="ChEBI" id="CHEBI:29950"/>
        <dbReference type="ChEBI" id="CHEBI:50058"/>
        <dbReference type="ChEBI" id="CHEBI:57856"/>
        <dbReference type="ChEBI" id="CHEBI:57925"/>
        <dbReference type="ChEBI" id="CHEBI:59789"/>
        <dbReference type="ChEBI" id="CHEBI:183640"/>
        <dbReference type="EC" id="2.1.1.137"/>
    </reaction>
</comment>
<accession>A0A0F9B1H9</accession>
<evidence type="ECO:0000256" key="6">
    <source>
        <dbReference type="ARBA" id="ARBA00047941"/>
    </source>
</evidence>
<keyword evidence="2" id="KW-0949">S-adenosyl-L-methionine</keyword>
<dbReference type="Gene3D" id="3.40.50.150">
    <property type="entry name" value="Vaccinia Virus protein VP39"/>
    <property type="match status" value="1"/>
</dbReference>
<evidence type="ECO:0000256" key="1">
    <source>
        <dbReference type="ARBA" id="ARBA00022679"/>
    </source>
</evidence>
<dbReference type="EMBL" id="LAZR01054509">
    <property type="protein sequence ID" value="KKK78396.1"/>
    <property type="molecule type" value="Genomic_DNA"/>
</dbReference>
<organism evidence="10">
    <name type="scientific">marine sediment metagenome</name>
    <dbReference type="NCBI Taxonomy" id="412755"/>
    <lineage>
        <taxon>unclassified sequences</taxon>
        <taxon>metagenomes</taxon>
        <taxon>ecological metagenomes</taxon>
    </lineage>
</organism>
<evidence type="ECO:0000256" key="2">
    <source>
        <dbReference type="ARBA" id="ARBA00022691"/>
    </source>
</evidence>
<name>A0A0F9B1H9_9ZZZZ</name>
<protein>
    <recommendedName>
        <fullName evidence="5">Arsenite methyltransferase</fullName>
        <ecNumber evidence="4">2.1.1.137</ecNumber>
    </recommendedName>
</protein>
<dbReference type="CDD" id="cd02440">
    <property type="entry name" value="AdoMet_MTases"/>
    <property type="match status" value="1"/>
</dbReference>
<dbReference type="PANTHER" id="PTHR43675">
    <property type="entry name" value="ARSENITE METHYLTRANSFERASE"/>
    <property type="match status" value="1"/>
</dbReference>
<evidence type="ECO:0000259" key="9">
    <source>
        <dbReference type="Pfam" id="PF13847"/>
    </source>
</evidence>
<evidence type="ECO:0000313" key="10">
    <source>
        <dbReference type="EMBL" id="KKK78396.1"/>
    </source>
</evidence>
<feature type="non-terminal residue" evidence="10">
    <location>
        <position position="113"/>
    </location>
</feature>
<dbReference type="Pfam" id="PF13847">
    <property type="entry name" value="Methyltransf_31"/>
    <property type="match status" value="1"/>
</dbReference>
<evidence type="ECO:0000256" key="7">
    <source>
        <dbReference type="ARBA" id="ARBA00047943"/>
    </source>
</evidence>
<evidence type="ECO:0000256" key="5">
    <source>
        <dbReference type="ARBA" id="ARBA00034545"/>
    </source>
</evidence>